<organism evidence="2">
    <name type="scientific">Lactobacillus delbrueckii subsp. lactis</name>
    <dbReference type="NCBI Taxonomy" id="29397"/>
    <lineage>
        <taxon>Bacteria</taxon>
        <taxon>Bacillati</taxon>
        <taxon>Bacillota</taxon>
        <taxon>Bacilli</taxon>
        <taxon>Lactobacillales</taxon>
        <taxon>Lactobacillaceae</taxon>
        <taxon>Lactobacillus</taxon>
    </lineage>
</organism>
<name>A0A3G6K7D9_LACDL</name>
<dbReference type="SUPFAM" id="SSF47413">
    <property type="entry name" value="lambda repressor-like DNA-binding domains"/>
    <property type="match status" value="1"/>
</dbReference>
<dbReference type="PROSITE" id="PS50943">
    <property type="entry name" value="HTH_CROC1"/>
    <property type="match status" value="1"/>
</dbReference>
<dbReference type="InterPro" id="IPR001387">
    <property type="entry name" value="Cro/C1-type_HTH"/>
</dbReference>
<dbReference type="InterPro" id="IPR010982">
    <property type="entry name" value="Lambda_DNA-bd_dom_sf"/>
</dbReference>
<dbReference type="SMART" id="SM00530">
    <property type="entry name" value="HTH_XRE"/>
    <property type="match status" value="1"/>
</dbReference>
<feature type="domain" description="HTH cro/C1-type" evidence="1">
    <location>
        <begin position="6"/>
        <end position="60"/>
    </location>
</feature>
<dbReference type="EMBL" id="CP031023">
    <property type="protein sequence ID" value="AZA16450.1"/>
    <property type="molecule type" value="Genomic_DNA"/>
</dbReference>
<reference evidence="2" key="1">
    <citation type="submission" date="2018-07" db="EMBL/GenBank/DDBJ databases">
        <authorList>
            <person name="Somerville V."/>
        </authorList>
    </citation>
    <scope>NUCLEOTIDE SEQUENCE</scope>
    <source>
        <strain evidence="2">NWC_2_2</strain>
    </source>
</reference>
<dbReference type="GO" id="GO:0003677">
    <property type="term" value="F:DNA binding"/>
    <property type="evidence" value="ECO:0007669"/>
    <property type="project" value="InterPro"/>
</dbReference>
<sequence length="64" mass="7490">MPKISVRAARVNAGFSQDEAAKKLGISRFTLQRYESDPKQIRQGMLEKMRVVYKMDHDNLFFKL</sequence>
<gene>
    <name evidence="2" type="ORF">DQL93_08100</name>
</gene>
<dbReference type="CDD" id="cd00093">
    <property type="entry name" value="HTH_XRE"/>
    <property type="match status" value="1"/>
</dbReference>
<evidence type="ECO:0000259" key="1">
    <source>
        <dbReference type="PROSITE" id="PS50943"/>
    </source>
</evidence>
<protein>
    <submittedName>
        <fullName evidence="2">XRE family transcriptional regulator</fullName>
    </submittedName>
</protein>
<dbReference type="Gene3D" id="1.10.260.40">
    <property type="entry name" value="lambda repressor-like DNA-binding domains"/>
    <property type="match status" value="1"/>
</dbReference>
<dbReference type="AlphaFoldDB" id="A0A3G6K7D9"/>
<accession>A0A3G6K7D9</accession>
<dbReference type="RefSeq" id="WP_231520918.1">
    <property type="nucleotide sequence ID" value="NZ_JAJNUZ010000015.1"/>
</dbReference>
<proteinExistence type="predicted"/>
<evidence type="ECO:0000313" key="2">
    <source>
        <dbReference type="EMBL" id="AZA16450.1"/>
    </source>
</evidence>
<dbReference type="Pfam" id="PF01381">
    <property type="entry name" value="HTH_3"/>
    <property type="match status" value="1"/>
</dbReference>